<accession>A0AA86QEK1</accession>
<keyword evidence="3" id="KW-1185">Reference proteome</keyword>
<sequence length="402" mass="46650">MYNLLNNKNSTNLREQSKIAKDYFLNTPYNSLTQINSTSIEVQNSIVDGVLTINNNQNLQNIESFNSLQIDKLKLYDCINVIPIMSNIFLTDLTIIACNLTSFHKFCLPNLQVLTLGDYQNNSQLNLSNISNIANCSQLKEIHMVGYTVDITPLLLLKQLGILDIKDCIIINIQLISNLKYLKELVITDCRQNDSLQHSQHILTFKKLKQLTKLILCQNSKLQIQNIESCQKLKEVRIQGYNDDLSALQNLRQLNILEITFCNLSYVDFLRPLLNLQELYLNDNKIVYVNALEQLQKLIRLNICNNIVVDAPPNNRRFHMLNKGFQKQPTQQQLKHANKLRDINSPTLLLNKMLLQRRKLMKNIYDVKQNTKVQQQKFTYNQIMFTGKVVQLFQIIATENDY</sequence>
<comment type="caution">
    <text evidence="1">The sequence shown here is derived from an EMBL/GenBank/DDBJ whole genome shotgun (WGS) entry which is preliminary data.</text>
</comment>
<dbReference type="InterPro" id="IPR032675">
    <property type="entry name" value="LRR_dom_sf"/>
</dbReference>
<reference evidence="2 3" key="2">
    <citation type="submission" date="2024-07" db="EMBL/GenBank/DDBJ databases">
        <authorList>
            <person name="Akdeniz Z."/>
        </authorList>
    </citation>
    <scope>NUCLEOTIDE SEQUENCE [LARGE SCALE GENOMIC DNA]</scope>
</reference>
<dbReference type="EMBL" id="CAXDID020000107">
    <property type="protein sequence ID" value="CAL6028297.1"/>
    <property type="molecule type" value="Genomic_DNA"/>
</dbReference>
<gene>
    <name evidence="2" type="ORF">HINF_LOCUS31736</name>
    <name evidence="1" type="ORF">HINF_LOCUS41183</name>
</gene>
<dbReference type="SUPFAM" id="SSF52058">
    <property type="entry name" value="L domain-like"/>
    <property type="match status" value="1"/>
</dbReference>
<evidence type="ECO:0000313" key="1">
    <source>
        <dbReference type="EMBL" id="CAI9953538.1"/>
    </source>
</evidence>
<name>A0AA86QEK1_9EUKA</name>
<dbReference type="Gene3D" id="3.80.10.10">
    <property type="entry name" value="Ribonuclease Inhibitor"/>
    <property type="match status" value="1"/>
</dbReference>
<evidence type="ECO:0000313" key="3">
    <source>
        <dbReference type="Proteomes" id="UP001642409"/>
    </source>
</evidence>
<proteinExistence type="predicted"/>
<organism evidence="1">
    <name type="scientific">Hexamita inflata</name>
    <dbReference type="NCBI Taxonomy" id="28002"/>
    <lineage>
        <taxon>Eukaryota</taxon>
        <taxon>Metamonada</taxon>
        <taxon>Diplomonadida</taxon>
        <taxon>Hexamitidae</taxon>
        <taxon>Hexamitinae</taxon>
        <taxon>Hexamita</taxon>
    </lineage>
</organism>
<protein>
    <submittedName>
        <fullName evidence="1">Uncharacterized protein</fullName>
    </submittedName>
</protein>
<dbReference type="Proteomes" id="UP001642409">
    <property type="component" value="Unassembled WGS sequence"/>
</dbReference>
<dbReference type="EMBL" id="CATOUU010000840">
    <property type="protein sequence ID" value="CAI9953538.1"/>
    <property type="molecule type" value="Genomic_DNA"/>
</dbReference>
<dbReference type="InterPro" id="IPR001611">
    <property type="entry name" value="Leu-rich_rpt"/>
</dbReference>
<dbReference type="PROSITE" id="PS51450">
    <property type="entry name" value="LRR"/>
    <property type="match status" value="1"/>
</dbReference>
<evidence type="ECO:0000313" key="2">
    <source>
        <dbReference type="EMBL" id="CAL6028297.1"/>
    </source>
</evidence>
<dbReference type="AlphaFoldDB" id="A0AA86QEK1"/>
<reference evidence="1" key="1">
    <citation type="submission" date="2023-06" db="EMBL/GenBank/DDBJ databases">
        <authorList>
            <person name="Kurt Z."/>
        </authorList>
    </citation>
    <scope>NUCLEOTIDE SEQUENCE</scope>
</reference>